<protein>
    <submittedName>
        <fullName evidence="1">Uncharacterized protein</fullName>
    </submittedName>
</protein>
<dbReference type="OrthoDB" id="3798783at2759"/>
<dbReference type="Proteomes" id="UP000799771">
    <property type="component" value="Unassembled WGS sequence"/>
</dbReference>
<sequence>MSSLPSDVKIFFNRSIGRYLVTPAFPTKIHGHGILLSLLRTLLSHEAEKPRQTNFVPFLSAYNVLILYRLDWIEEDYRPKSSLQSSLSLVPSGCATTHLKNPIEIYYACTNVRPQSSRSRRCYSVANVDFSSLLSTSNRSRLDSMSALSQRHQRFNTAAPLDQRTLNLIASAKPPSFCPGAIALQKNDALLVGMGWTFHPVAPRSKHGSRKEGGRPAGRKRVAACILPFRTKHTCTLL</sequence>
<gene>
    <name evidence="1" type="ORF">P153DRAFT_405202</name>
</gene>
<keyword evidence="2" id="KW-1185">Reference proteome</keyword>
<proteinExistence type="predicted"/>
<organism evidence="1 2">
    <name type="scientific">Dothidotthia symphoricarpi CBS 119687</name>
    <dbReference type="NCBI Taxonomy" id="1392245"/>
    <lineage>
        <taxon>Eukaryota</taxon>
        <taxon>Fungi</taxon>
        <taxon>Dikarya</taxon>
        <taxon>Ascomycota</taxon>
        <taxon>Pezizomycotina</taxon>
        <taxon>Dothideomycetes</taxon>
        <taxon>Pleosporomycetidae</taxon>
        <taxon>Pleosporales</taxon>
        <taxon>Dothidotthiaceae</taxon>
        <taxon>Dothidotthia</taxon>
    </lineage>
</organism>
<dbReference type="GeneID" id="54412441"/>
<dbReference type="RefSeq" id="XP_033522390.1">
    <property type="nucleotide sequence ID" value="XM_033672009.1"/>
</dbReference>
<evidence type="ECO:0000313" key="2">
    <source>
        <dbReference type="Proteomes" id="UP000799771"/>
    </source>
</evidence>
<name>A0A6A6ABC0_9PLEO</name>
<evidence type="ECO:0000313" key="1">
    <source>
        <dbReference type="EMBL" id="KAF2128001.1"/>
    </source>
</evidence>
<accession>A0A6A6ABC0</accession>
<dbReference type="AlphaFoldDB" id="A0A6A6ABC0"/>
<reference evidence="1" key="1">
    <citation type="journal article" date="2020" name="Stud. Mycol.">
        <title>101 Dothideomycetes genomes: a test case for predicting lifestyles and emergence of pathogens.</title>
        <authorList>
            <person name="Haridas S."/>
            <person name="Albert R."/>
            <person name="Binder M."/>
            <person name="Bloem J."/>
            <person name="Labutti K."/>
            <person name="Salamov A."/>
            <person name="Andreopoulos B."/>
            <person name="Baker S."/>
            <person name="Barry K."/>
            <person name="Bills G."/>
            <person name="Bluhm B."/>
            <person name="Cannon C."/>
            <person name="Castanera R."/>
            <person name="Culley D."/>
            <person name="Daum C."/>
            <person name="Ezra D."/>
            <person name="Gonzalez J."/>
            <person name="Henrissat B."/>
            <person name="Kuo A."/>
            <person name="Liang C."/>
            <person name="Lipzen A."/>
            <person name="Lutzoni F."/>
            <person name="Magnuson J."/>
            <person name="Mondo S."/>
            <person name="Nolan M."/>
            <person name="Ohm R."/>
            <person name="Pangilinan J."/>
            <person name="Park H.-J."/>
            <person name="Ramirez L."/>
            <person name="Alfaro M."/>
            <person name="Sun H."/>
            <person name="Tritt A."/>
            <person name="Yoshinaga Y."/>
            <person name="Zwiers L.-H."/>
            <person name="Turgeon B."/>
            <person name="Goodwin S."/>
            <person name="Spatafora J."/>
            <person name="Crous P."/>
            <person name="Grigoriev I."/>
        </authorList>
    </citation>
    <scope>NUCLEOTIDE SEQUENCE</scope>
    <source>
        <strain evidence="1">CBS 119687</strain>
    </source>
</reference>
<dbReference type="EMBL" id="ML977509">
    <property type="protein sequence ID" value="KAF2128001.1"/>
    <property type="molecule type" value="Genomic_DNA"/>
</dbReference>